<protein>
    <submittedName>
        <fullName evidence="6">MBL fold metallo-hydrolase</fullName>
    </submittedName>
</protein>
<accession>A0ABU1GVS5</accession>
<dbReference type="SUPFAM" id="SSF56281">
    <property type="entry name" value="Metallo-hydrolase/oxidoreductase"/>
    <property type="match status" value="1"/>
</dbReference>
<organism evidence="6 7">
    <name type="scientific">Larsenimonas suaedae</name>
    <dbReference type="NCBI Taxonomy" id="1851019"/>
    <lineage>
        <taxon>Bacteria</taxon>
        <taxon>Pseudomonadati</taxon>
        <taxon>Pseudomonadota</taxon>
        <taxon>Gammaproteobacteria</taxon>
        <taxon>Oceanospirillales</taxon>
        <taxon>Halomonadaceae</taxon>
        <taxon>Larsenimonas</taxon>
    </lineage>
</organism>
<gene>
    <name evidence="6" type="ORF">QC825_07600</name>
</gene>
<evidence type="ECO:0000256" key="1">
    <source>
        <dbReference type="ARBA" id="ARBA00001947"/>
    </source>
</evidence>
<dbReference type="InterPro" id="IPR051453">
    <property type="entry name" value="MBL_Glyoxalase_II"/>
</dbReference>
<dbReference type="RefSeq" id="WP_251589853.1">
    <property type="nucleotide sequence ID" value="NZ_JAMLJI010000001.1"/>
</dbReference>
<evidence type="ECO:0000313" key="6">
    <source>
        <dbReference type="EMBL" id="MDR5895930.1"/>
    </source>
</evidence>
<comment type="cofactor">
    <cofactor evidence="1">
        <name>Zn(2+)</name>
        <dbReference type="ChEBI" id="CHEBI:29105"/>
    </cofactor>
</comment>
<dbReference type="EMBL" id="JARWAO010000003">
    <property type="protein sequence ID" value="MDR5895930.1"/>
    <property type="molecule type" value="Genomic_DNA"/>
</dbReference>
<reference evidence="6 7" key="1">
    <citation type="submission" date="2023-04" db="EMBL/GenBank/DDBJ databases">
        <title>A long-awaited taxogenomic arrangement of the family Halomonadaceae.</title>
        <authorList>
            <person name="De La Haba R."/>
            <person name="Chuvochina M."/>
            <person name="Wittouck S."/>
            <person name="Arahal D.R."/>
            <person name="Sanchez-Porro C."/>
            <person name="Hugenholtz P."/>
            <person name="Ventosa A."/>
        </authorList>
    </citation>
    <scope>NUCLEOTIDE SEQUENCE [LARGE SCALE GENOMIC DNA]</scope>
    <source>
        <strain evidence="6 7">DSM 22428</strain>
    </source>
</reference>
<dbReference type="SMART" id="SM00849">
    <property type="entry name" value="Lactamase_B"/>
    <property type="match status" value="1"/>
</dbReference>
<dbReference type="Pfam" id="PF00753">
    <property type="entry name" value="Lactamase_B"/>
    <property type="match status" value="1"/>
</dbReference>
<evidence type="ECO:0000256" key="4">
    <source>
        <dbReference type="ARBA" id="ARBA00022833"/>
    </source>
</evidence>
<evidence type="ECO:0000313" key="7">
    <source>
        <dbReference type="Proteomes" id="UP001269375"/>
    </source>
</evidence>
<dbReference type="CDD" id="cd07737">
    <property type="entry name" value="YcbL-like_MBL-fold"/>
    <property type="match status" value="1"/>
</dbReference>
<keyword evidence="2" id="KW-0479">Metal-binding</keyword>
<keyword evidence="4" id="KW-0862">Zinc</keyword>
<name>A0ABU1GVS5_9GAMM</name>
<dbReference type="Gene3D" id="3.60.15.10">
    <property type="entry name" value="Ribonuclease Z/Hydroxyacylglutathione hydrolase-like"/>
    <property type="match status" value="1"/>
</dbReference>
<sequence>MSLDYLCVPVTPFAQNCTVLYCTDTLEAAIVDPGGDADRIIAAVERLGVRPTKILLTHAHLDHVGGVMDIAERFEVPVIGPHQADEPLIAALSQQASMFGLTPPRTPVIDQWLVHGDRVGLGARELAVYHCPGHAPGHVIFVDHDAGLSQTGDVLFKGSIGRTDLPGGDFDTLVHSIKTTLWSLGNDMRFVPGHGEASTIGQERSNNPFVGDHVIA</sequence>
<dbReference type="PANTHER" id="PTHR46233">
    <property type="entry name" value="HYDROXYACYLGLUTATHIONE HYDROLASE GLOC"/>
    <property type="match status" value="1"/>
</dbReference>
<evidence type="ECO:0000256" key="3">
    <source>
        <dbReference type="ARBA" id="ARBA00022801"/>
    </source>
</evidence>
<keyword evidence="3" id="KW-0378">Hydrolase</keyword>
<evidence type="ECO:0000259" key="5">
    <source>
        <dbReference type="SMART" id="SM00849"/>
    </source>
</evidence>
<proteinExistence type="predicted"/>
<dbReference type="InterPro" id="IPR036866">
    <property type="entry name" value="RibonucZ/Hydroxyglut_hydro"/>
</dbReference>
<keyword evidence="7" id="KW-1185">Reference proteome</keyword>
<evidence type="ECO:0000256" key="2">
    <source>
        <dbReference type="ARBA" id="ARBA00022723"/>
    </source>
</evidence>
<dbReference type="Proteomes" id="UP001269375">
    <property type="component" value="Unassembled WGS sequence"/>
</dbReference>
<dbReference type="InterPro" id="IPR001279">
    <property type="entry name" value="Metallo-B-lactamas"/>
</dbReference>
<comment type="caution">
    <text evidence="6">The sequence shown here is derived from an EMBL/GenBank/DDBJ whole genome shotgun (WGS) entry which is preliminary data.</text>
</comment>
<dbReference type="PANTHER" id="PTHR46233:SF3">
    <property type="entry name" value="HYDROXYACYLGLUTATHIONE HYDROLASE GLOC"/>
    <property type="match status" value="1"/>
</dbReference>
<feature type="domain" description="Metallo-beta-lactamase" evidence="5">
    <location>
        <begin position="14"/>
        <end position="194"/>
    </location>
</feature>